<feature type="signal peptide" evidence="1">
    <location>
        <begin position="1"/>
        <end position="22"/>
    </location>
</feature>
<keyword evidence="1" id="KW-0732">Signal</keyword>
<evidence type="ECO:0000313" key="3">
    <source>
        <dbReference type="WBParaSite" id="Hba_06141"/>
    </source>
</evidence>
<evidence type="ECO:0000313" key="2">
    <source>
        <dbReference type="Proteomes" id="UP000095283"/>
    </source>
</evidence>
<keyword evidence="2" id="KW-1185">Reference proteome</keyword>
<accession>A0A1I7WLY0</accession>
<sequence>MHWSASIFRSICFLCFFNFAIAADSVIQERKIRNFPYSISLYRMLGHDRELRPYYGADDEVAAIIDSMNTDITPRLRRSREQLKSRYSGDSNILIT</sequence>
<dbReference type="WBParaSite" id="Hba_06141">
    <property type="protein sequence ID" value="Hba_06141"/>
    <property type="gene ID" value="Hba_06141"/>
</dbReference>
<feature type="chain" id="PRO_5009310689" evidence="1">
    <location>
        <begin position="23"/>
        <end position="96"/>
    </location>
</feature>
<dbReference type="AlphaFoldDB" id="A0A1I7WLY0"/>
<name>A0A1I7WLY0_HETBA</name>
<reference evidence="3" key="1">
    <citation type="submission" date="2016-11" db="UniProtKB">
        <authorList>
            <consortium name="WormBaseParasite"/>
        </authorList>
    </citation>
    <scope>IDENTIFICATION</scope>
</reference>
<protein>
    <submittedName>
        <fullName evidence="3">Secreted protein</fullName>
    </submittedName>
</protein>
<evidence type="ECO:0000256" key="1">
    <source>
        <dbReference type="SAM" id="SignalP"/>
    </source>
</evidence>
<organism evidence="2 3">
    <name type="scientific">Heterorhabditis bacteriophora</name>
    <name type="common">Entomopathogenic nematode worm</name>
    <dbReference type="NCBI Taxonomy" id="37862"/>
    <lineage>
        <taxon>Eukaryota</taxon>
        <taxon>Metazoa</taxon>
        <taxon>Ecdysozoa</taxon>
        <taxon>Nematoda</taxon>
        <taxon>Chromadorea</taxon>
        <taxon>Rhabditida</taxon>
        <taxon>Rhabditina</taxon>
        <taxon>Rhabditomorpha</taxon>
        <taxon>Strongyloidea</taxon>
        <taxon>Heterorhabditidae</taxon>
        <taxon>Heterorhabditis</taxon>
    </lineage>
</organism>
<dbReference type="Proteomes" id="UP000095283">
    <property type="component" value="Unplaced"/>
</dbReference>
<proteinExistence type="predicted"/>